<evidence type="ECO:0000256" key="3">
    <source>
        <dbReference type="HAMAP-Rule" id="MF_00187"/>
    </source>
</evidence>
<dbReference type="GO" id="GO:0005737">
    <property type="term" value="C:cytoplasm"/>
    <property type="evidence" value="ECO:0007669"/>
    <property type="project" value="UniProtKB-SubCell"/>
</dbReference>
<dbReference type="PANTHER" id="PTHR30592:SF1">
    <property type="entry name" value="SULFUR CARRIER PROTEIN FDHD"/>
    <property type="match status" value="1"/>
</dbReference>
<dbReference type="PIRSF" id="PIRSF015626">
    <property type="entry name" value="FdhD"/>
    <property type="match status" value="1"/>
</dbReference>
<keyword evidence="4" id="KW-0808">Transferase</keyword>
<dbReference type="Pfam" id="PF02634">
    <property type="entry name" value="FdhD-NarQ"/>
    <property type="match status" value="1"/>
</dbReference>
<comment type="function">
    <text evidence="3">Required for formate dehydrogenase (FDH) activity. Acts as a sulfur carrier protein that transfers sulfur from IscS to the molybdenum cofactor prior to its insertion into FDH.</text>
</comment>
<feature type="binding site" evidence="3">
    <location>
        <begin position="234"/>
        <end position="239"/>
    </location>
    <ligand>
        <name>Mo-bis(molybdopterin guanine dinucleotide)</name>
        <dbReference type="ChEBI" id="CHEBI:60539"/>
    </ligand>
</feature>
<sequence length="251" mass="28145">MSVIEIRKVIKVLGGKAVPVDDYIAQEEFVEVIHSGRVLFRHTVSPSELYEWAVGYLYTNRVIKDLSKVKVWEENGKIFLDGEVNFEPGAFWGFTSGCGSSVENFCLTDLPVLVEERVYFRVSKIFEIFEEFNKKSVNFKLAGSLHSSAICDELGIIYFSEDVARHNAVDKVIGKALLEGKELSGTFLLTSGRISSEIVRKAVLVRIPVIVSHSAPTTFAIDLAQTYGLTLIGFLRGKKCNVYSHDWRILV</sequence>
<dbReference type="PANTHER" id="PTHR30592">
    <property type="entry name" value="FORMATE DEHYDROGENASE"/>
    <property type="match status" value="1"/>
</dbReference>
<dbReference type="GO" id="GO:0016783">
    <property type="term" value="F:sulfurtransferase activity"/>
    <property type="evidence" value="ECO:0007669"/>
    <property type="project" value="InterPro"/>
</dbReference>
<evidence type="ECO:0000256" key="1">
    <source>
        <dbReference type="ARBA" id="ARBA00022490"/>
    </source>
</evidence>
<organism evidence="4">
    <name type="scientific">candidate division WOR-3 bacterium</name>
    <dbReference type="NCBI Taxonomy" id="2052148"/>
    <lineage>
        <taxon>Bacteria</taxon>
        <taxon>Bacteria division WOR-3</taxon>
    </lineage>
</organism>
<dbReference type="InterPro" id="IPR016193">
    <property type="entry name" value="Cytidine_deaminase-like"/>
</dbReference>
<name>A0A7V3ZYA3_UNCW3</name>
<dbReference type="NCBIfam" id="TIGR00129">
    <property type="entry name" value="fdhD_narQ"/>
    <property type="match status" value="1"/>
</dbReference>
<dbReference type="AlphaFoldDB" id="A0A7V3ZYA3"/>
<dbReference type="Gene3D" id="3.40.140.10">
    <property type="entry name" value="Cytidine Deaminase, domain 2"/>
    <property type="match status" value="1"/>
</dbReference>
<evidence type="ECO:0000256" key="2">
    <source>
        <dbReference type="ARBA" id="ARBA00023150"/>
    </source>
</evidence>
<dbReference type="GO" id="GO:0006777">
    <property type="term" value="P:Mo-molybdopterin cofactor biosynthetic process"/>
    <property type="evidence" value="ECO:0007669"/>
    <property type="project" value="UniProtKB-UniRule"/>
</dbReference>
<gene>
    <name evidence="3 4" type="primary">fdhD</name>
    <name evidence="4" type="ORF">ENU66_06275</name>
    <name evidence="5" type="ORF">ENU66_06690</name>
</gene>
<dbReference type="InterPro" id="IPR003786">
    <property type="entry name" value="FdhD"/>
</dbReference>
<dbReference type="EMBL" id="DTDJ01000043">
    <property type="protein sequence ID" value="HGL17994.1"/>
    <property type="molecule type" value="Genomic_DNA"/>
</dbReference>
<evidence type="ECO:0000313" key="4">
    <source>
        <dbReference type="EMBL" id="HGL17913.1"/>
    </source>
</evidence>
<proteinExistence type="inferred from homology"/>
<dbReference type="SUPFAM" id="SSF53927">
    <property type="entry name" value="Cytidine deaminase-like"/>
    <property type="match status" value="1"/>
</dbReference>
<comment type="caution">
    <text evidence="4">The sequence shown here is derived from an EMBL/GenBank/DDBJ whole genome shotgun (WGS) entry which is preliminary data.</text>
</comment>
<keyword evidence="2 3" id="KW-0501">Molybdenum cofactor biosynthesis</keyword>
<comment type="subcellular location">
    <subcellularLocation>
        <location evidence="3">Cytoplasm</location>
    </subcellularLocation>
</comment>
<accession>A0A7V3ZYA3</accession>
<evidence type="ECO:0000313" key="5">
    <source>
        <dbReference type="EMBL" id="HGL17994.1"/>
    </source>
</evidence>
<reference evidence="4" key="1">
    <citation type="journal article" date="2020" name="mSystems">
        <title>Genome- and Community-Level Interaction Insights into Carbon Utilization and Element Cycling Functions of Hydrothermarchaeota in Hydrothermal Sediment.</title>
        <authorList>
            <person name="Zhou Z."/>
            <person name="Liu Y."/>
            <person name="Xu W."/>
            <person name="Pan J."/>
            <person name="Luo Z.H."/>
            <person name="Li M."/>
        </authorList>
    </citation>
    <scope>NUCLEOTIDE SEQUENCE [LARGE SCALE GENOMIC DNA]</scope>
    <source>
        <strain evidence="4">SpSt-69</strain>
    </source>
</reference>
<keyword evidence="1 3" id="KW-0963">Cytoplasm</keyword>
<protein>
    <recommendedName>
        <fullName evidence="3">Sulfur carrier protein FdhD</fullName>
    </recommendedName>
</protein>
<dbReference type="EMBL" id="DTDJ01000043">
    <property type="protein sequence ID" value="HGL17913.1"/>
    <property type="molecule type" value="Genomic_DNA"/>
</dbReference>
<comment type="similarity">
    <text evidence="3">Belongs to the FdhD family.</text>
</comment>
<dbReference type="Gene3D" id="3.10.20.10">
    <property type="match status" value="1"/>
</dbReference>
<dbReference type="GO" id="GO:0097163">
    <property type="term" value="F:sulfur carrier activity"/>
    <property type="evidence" value="ECO:0007669"/>
    <property type="project" value="UniProtKB-UniRule"/>
</dbReference>
<feature type="active site" description="Cysteine persulfide intermediate" evidence="3">
    <location>
        <position position="98"/>
    </location>
</feature>
<dbReference type="HAMAP" id="MF_00187">
    <property type="entry name" value="FdhD"/>
    <property type="match status" value="1"/>
</dbReference>